<dbReference type="EMBL" id="LJGW01000173">
    <property type="protein sequence ID" value="OEV11926.1"/>
    <property type="molecule type" value="Genomic_DNA"/>
</dbReference>
<keyword evidence="2" id="KW-0812">Transmembrane</keyword>
<dbReference type="InterPro" id="IPR052944">
    <property type="entry name" value="Sporulation_related"/>
</dbReference>
<dbReference type="PANTHER" id="PTHR37507">
    <property type="entry name" value="SPORULATION PROTEIN YDCC"/>
    <property type="match status" value="1"/>
</dbReference>
<feature type="transmembrane region" description="Helical" evidence="2">
    <location>
        <begin position="16"/>
        <end position="37"/>
    </location>
</feature>
<dbReference type="Gene3D" id="2.50.20.10">
    <property type="entry name" value="Lipoprotein localisation LolA/LolB/LppX"/>
    <property type="match status" value="1"/>
</dbReference>
<feature type="region of interest" description="Disordered" evidence="1">
    <location>
        <begin position="305"/>
        <end position="368"/>
    </location>
</feature>
<feature type="region of interest" description="Disordered" evidence="1">
    <location>
        <begin position="175"/>
        <end position="218"/>
    </location>
</feature>
<evidence type="ECO:0008006" key="5">
    <source>
        <dbReference type="Google" id="ProtNLM"/>
    </source>
</evidence>
<evidence type="ECO:0000256" key="1">
    <source>
        <dbReference type="SAM" id="MobiDB-lite"/>
    </source>
</evidence>
<evidence type="ECO:0000256" key="2">
    <source>
        <dbReference type="SAM" id="Phobius"/>
    </source>
</evidence>
<feature type="region of interest" description="Disordered" evidence="1">
    <location>
        <begin position="82"/>
        <end position="115"/>
    </location>
</feature>
<feature type="compositionally biased region" description="Basic and acidic residues" evidence="1">
    <location>
        <begin position="181"/>
        <end position="201"/>
    </location>
</feature>
<comment type="caution">
    <text evidence="3">The sequence shown here is derived from an EMBL/GenBank/DDBJ whole genome shotgun (WGS) entry which is preliminary data.</text>
</comment>
<name>A0A1E7L6V5_9ACTN</name>
<dbReference type="PATRIC" id="fig|518642.10.peg.2189"/>
<evidence type="ECO:0000313" key="4">
    <source>
        <dbReference type="Proteomes" id="UP000176005"/>
    </source>
</evidence>
<sequence>MAQIQPRTSGRKAVRYGIPAGVAGIAALTIGLVPALADSGAPDLPKISTKELLAKMAASDTQQMSGTVKVSTDLGLPELPGVGGSGGKQGGGLFGGGPQGDGERDGGHGGKGSVADPQQKLMELASGEHTLRVAADGPDKQRVSVVEDTSEFSFIHNGDEVWTYDSGSDAAFHAQAPKGAAGEHGKDGKDGKDGKKGEHGKGHGGAPGAGIGDVTPQKAAEQVLKASEDSTSVTVDGTAKVAGRDAYQLLVKPKGAPHSTVDSVRIAVDAENGTPLKFTLVPKDGGKPAVDVAYTKVDFGKPEAGTFDFTPPKGTDVTEAGPRGEHAKPDKGEMSKRFKELKKLEKNGEPGEFGKHFKGEKSEKGAGPGFTGLDTLGKGWGAVAEIDAPGGAAGGLPGASASGKGGGSQQGDKFLDSFTEKAKGEFGTGRVFHTRLVNALMTDDGKVYVGAVTKEGLIKAADAAAK</sequence>
<keyword evidence="2" id="KW-0472">Membrane</keyword>
<keyword evidence="4" id="KW-1185">Reference proteome</keyword>
<proteinExistence type="predicted"/>
<dbReference type="InterPro" id="IPR029046">
    <property type="entry name" value="LolA/LolB/LppX"/>
</dbReference>
<feature type="compositionally biased region" description="Gly residues" evidence="1">
    <location>
        <begin position="82"/>
        <end position="100"/>
    </location>
</feature>
<dbReference type="SUPFAM" id="SSF89392">
    <property type="entry name" value="Prokaryotic lipoproteins and lipoprotein localization factors"/>
    <property type="match status" value="1"/>
</dbReference>
<protein>
    <recommendedName>
        <fullName evidence="5">DUF2092 domain-containing protein</fullName>
    </recommendedName>
</protein>
<dbReference type="PANTHER" id="PTHR37507:SF2">
    <property type="entry name" value="SPORULATION PROTEIN YDCC"/>
    <property type="match status" value="1"/>
</dbReference>
<organism evidence="3 4">
    <name type="scientific">Streptomyces nanshensis</name>
    <dbReference type="NCBI Taxonomy" id="518642"/>
    <lineage>
        <taxon>Bacteria</taxon>
        <taxon>Bacillati</taxon>
        <taxon>Actinomycetota</taxon>
        <taxon>Actinomycetes</taxon>
        <taxon>Kitasatosporales</taxon>
        <taxon>Streptomycetaceae</taxon>
        <taxon>Streptomyces</taxon>
    </lineage>
</organism>
<gene>
    <name evidence="3" type="ORF">AN218_10765</name>
</gene>
<feature type="compositionally biased region" description="Basic and acidic residues" evidence="1">
    <location>
        <begin position="322"/>
        <end position="364"/>
    </location>
</feature>
<keyword evidence="2" id="KW-1133">Transmembrane helix</keyword>
<accession>A0A1E7L6V5</accession>
<reference evidence="3 4" key="1">
    <citation type="journal article" date="2016" name="Front. Microbiol.">
        <title>Comparative Genomics Analysis of Streptomyces Species Reveals Their Adaptation to the Marine Environment and Their Diversity at the Genomic Level.</title>
        <authorList>
            <person name="Tian X."/>
            <person name="Zhang Z."/>
            <person name="Yang T."/>
            <person name="Chen M."/>
            <person name="Li J."/>
            <person name="Chen F."/>
            <person name="Yang J."/>
            <person name="Li W."/>
            <person name="Zhang B."/>
            <person name="Zhang Z."/>
            <person name="Wu J."/>
            <person name="Zhang C."/>
            <person name="Long L."/>
            <person name="Xiao J."/>
        </authorList>
    </citation>
    <scope>NUCLEOTIDE SEQUENCE [LARGE SCALE GENOMIC DNA]</scope>
    <source>
        <strain evidence="3 4">SCSIO 10429</strain>
    </source>
</reference>
<dbReference type="RefSeq" id="WP_070016566.1">
    <property type="nucleotide sequence ID" value="NZ_LJGW01000173.1"/>
</dbReference>
<dbReference type="AlphaFoldDB" id="A0A1E7L6V5"/>
<dbReference type="Proteomes" id="UP000176005">
    <property type="component" value="Unassembled WGS sequence"/>
</dbReference>
<evidence type="ECO:0000313" key="3">
    <source>
        <dbReference type="EMBL" id="OEV11926.1"/>
    </source>
</evidence>